<organism evidence="2 3">
    <name type="scientific">Hyaloscypha variabilis (strain UAMH 11265 / GT02V1 / F)</name>
    <name type="common">Meliniomyces variabilis</name>
    <dbReference type="NCBI Taxonomy" id="1149755"/>
    <lineage>
        <taxon>Eukaryota</taxon>
        <taxon>Fungi</taxon>
        <taxon>Dikarya</taxon>
        <taxon>Ascomycota</taxon>
        <taxon>Pezizomycotina</taxon>
        <taxon>Leotiomycetes</taxon>
        <taxon>Helotiales</taxon>
        <taxon>Hyaloscyphaceae</taxon>
        <taxon>Hyaloscypha</taxon>
        <taxon>Hyaloscypha variabilis</taxon>
    </lineage>
</organism>
<evidence type="ECO:0000256" key="1">
    <source>
        <dbReference type="SAM" id="Phobius"/>
    </source>
</evidence>
<protein>
    <submittedName>
        <fullName evidence="2">Uncharacterized protein</fullName>
    </submittedName>
</protein>
<evidence type="ECO:0000313" key="3">
    <source>
        <dbReference type="Proteomes" id="UP000235786"/>
    </source>
</evidence>
<reference evidence="2 3" key="1">
    <citation type="submission" date="2016-04" db="EMBL/GenBank/DDBJ databases">
        <title>A degradative enzymes factory behind the ericoid mycorrhizal symbiosis.</title>
        <authorList>
            <consortium name="DOE Joint Genome Institute"/>
            <person name="Martino E."/>
            <person name="Morin E."/>
            <person name="Grelet G."/>
            <person name="Kuo A."/>
            <person name="Kohler A."/>
            <person name="Daghino S."/>
            <person name="Barry K."/>
            <person name="Choi C."/>
            <person name="Cichocki N."/>
            <person name="Clum A."/>
            <person name="Copeland A."/>
            <person name="Hainaut M."/>
            <person name="Haridas S."/>
            <person name="Labutti K."/>
            <person name="Lindquist E."/>
            <person name="Lipzen A."/>
            <person name="Khouja H.-R."/>
            <person name="Murat C."/>
            <person name="Ohm R."/>
            <person name="Olson A."/>
            <person name="Spatafora J."/>
            <person name="Veneault-Fourrey C."/>
            <person name="Henrissat B."/>
            <person name="Grigoriev I."/>
            <person name="Martin F."/>
            <person name="Perotto S."/>
        </authorList>
    </citation>
    <scope>NUCLEOTIDE SEQUENCE [LARGE SCALE GENOMIC DNA]</scope>
    <source>
        <strain evidence="2 3">F</strain>
    </source>
</reference>
<keyword evidence="1" id="KW-0812">Transmembrane</keyword>
<dbReference type="EMBL" id="KZ613940">
    <property type="protein sequence ID" value="PMD44823.1"/>
    <property type="molecule type" value="Genomic_DNA"/>
</dbReference>
<sequence length="130" mass="14546">MLGGPRHTIDSIFGLGLTFLCSTRVLDVIFSDTEGFGWSGVGEFSVVVRGMRGIFIEAGVDLEDVAELLFAGYFLAFCVVVGAGLWGQAWFVVPEWAAVHVDRRRLGRDVRRVWIAAQTSWRNFQQYVNE</sequence>
<keyword evidence="1" id="KW-0472">Membrane</keyword>
<evidence type="ECO:0000313" key="2">
    <source>
        <dbReference type="EMBL" id="PMD44823.1"/>
    </source>
</evidence>
<feature type="transmembrane region" description="Helical" evidence="1">
    <location>
        <begin position="70"/>
        <end position="93"/>
    </location>
</feature>
<keyword evidence="3" id="KW-1185">Reference proteome</keyword>
<accession>A0A2J6S225</accession>
<proteinExistence type="predicted"/>
<dbReference type="Proteomes" id="UP000235786">
    <property type="component" value="Unassembled WGS sequence"/>
</dbReference>
<gene>
    <name evidence="2" type="ORF">L207DRAFT_240549</name>
</gene>
<dbReference type="OrthoDB" id="10447369at2759"/>
<name>A0A2J6S225_HYAVF</name>
<dbReference type="AlphaFoldDB" id="A0A2J6S225"/>
<keyword evidence="1" id="KW-1133">Transmembrane helix</keyword>